<evidence type="ECO:0000259" key="1">
    <source>
        <dbReference type="Pfam" id="PF03358"/>
    </source>
</evidence>
<dbReference type="SUPFAM" id="SSF52218">
    <property type="entry name" value="Flavoproteins"/>
    <property type="match status" value="1"/>
</dbReference>
<keyword evidence="3" id="KW-1185">Reference proteome</keyword>
<dbReference type="PANTHER" id="PTHR30543">
    <property type="entry name" value="CHROMATE REDUCTASE"/>
    <property type="match status" value="1"/>
</dbReference>
<sequence>MTTKKNILAICGSASRESANLSILRRVAQLGEFHFEMEIMDDLSLLPHFQTELTEKDVPEQILQLRESIQTSDAVVICSPEYVFSIPSGLKNLIEWCVSTTVFTDKPVGLITASAHGAKGHAELQLLMKTLQAQFTEDSTLLIPGVKGKVNKQDGIIASQTESELKHFVESLKKMVL</sequence>
<name>A0ABT3CX24_9BACT</name>
<dbReference type="EMBL" id="JAOYOD010000001">
    <property type="protein sequence ID" value="MCV9388248.1"/>
    <property type="molecule type" value="Genomic_DNA"/>
</dbReference>
<dbReference type="InterPro" id="IPR050712">
    <property type="entry name" value="NAD(P)H-dep_reductase"/>
</dbReference>
<dbReference type="Pfam" id="PF03358">
    <property type="entry name" value="FMN_red"/>
    <property type="match status" value="1"/>
</dbReference>
<dbReference type="Gene3D" id="3.40.50.360">
    <property type="match status" value="1"/>
</dbReference>
<reference evidence="2 3" key="1">
    <citation type="submission" date="2022-10" db="EMBL/GenBank/DDBJ databases">
        <title>Comparative genomics and taxonomic characterization of three novel marine species of genus Reichenbachiella exhibiting antioxidant and polysaccharide degradation activities.</title>
        <authorList>
            <person name="Muhammad N."/>
            <person name="Lee Y.-J."/>
            <person name="Ko J."/>
            <person name="Kim S.-G."/>
        </authorList>
    </citation>
    <scope>NUCLEOTIDE SEQUENCE [LARGE SCALE GENOMIC DNA]</scope>
    <source>
        <strain evidence="2 3">ABR2-5</strain>
    </source>
</reference>
<dbReference type="InterPro" id="IPR029039">
    <property type="entry name" value="Flavoprotein-like_sf"/>
</dbReference>
<evidence type="ECO:0000313" key="3">
    <source>
        <dbReference type="Proteomes" id="UP001300692"/>
    </source>
</evidence>
<gene>
    <name evidence="2" type="ORF">N7U62_16315</name>
</gene>
<evidence type="ECO:0000313" key="2">
    <source>
        <dbReference type="EMBL" id="MCV9388248.1"/>
    </source>
</evidence>
<dbReference type="PANTHER" id="PTHR30543:SF21">
    <property type="entry name" value="NAD(P)H-DEPENDENT FMN REDUCTASE LOT6"/>
    <property type="match status" value="1"/>
</dbReference>
<dbReference type="InterPro" id="IPR005025">
    <property type="entry name" value="FMN_Rdtase-like_dom"/>
</dbReference>
<feature type="domain" description="NADPH-dependent FMN reductase-like" evidence="1">
    <location>
        <begin position="6"/>
        <end position="142"/>
    </location>
</feature>
<accession>A0ABT3CX24</accession>
<comment type="caution">
    <text evidence="2">The sequence shown here is derived from an EMBL/GenBank/DDBJ whole genome shotgun (WGS) entry which is preliminary data.</text>
</comment>
<proteinExistence type="predicted"/>
<dbReference type="RefSeq" id="WP_264139086.1">
    <property type="nucleotide sequence ID" value="NZ_JAOYOD010000001.1"/>
</dbReference>
<protein>
    <submittedName>
        <fullName evidence="2">NAD(P)H-dependent oxidoreductase</fullName>
    </submittedName>
</protein>
<organism evidence="2 3">
    <name type="scientific">Reichenbachiella ulvae</name>
    <dbReference type="NCBI Taxonomy" id="2980104"/>
    <lineage>
        <taxon>Bacteria</taxon>
        <taxon>Pseudomonadati</taxon>
        <taxon>Bacteroidota</taxon>
        <taxon>Cytophagia</taxon>
        <taxon>Cytophagales</taxon>
        <taxon>Reichenbachiellaceae</taxon>
        <taxon>Reichenbachiella</taxon>
    </lineage>
</organism>
<dbReference type="Proteomes" id="UP001300692">
    <property type="component" value="Unassembled WGS sequence"/>
</dbReference>